<dbReference type="PROSITE" id="PS51257">
    <property type="entry name" value="PROKAR_LIPOPROTEIN"/>
    <property type="match status" value="1"/>
</dbReference>
<evidence type="ECO:0000256" key="2">
    <source>
        <dbReference type="SAM" id="SignalP"/>
    </source>
</evidence>
<dbReference type="OrthoDB" id="9764871at2"/>
<dbReference type="SMART" id="SM00093">
    <property type="entry name" value="SERPIN"/>
    <property type="match status" value="1"/>
</dbReference>
<comment type="similarity">
    <text evidence="1">Belongs to the serpin family.</text>
</comment>
<evidence type="ECO:0000256" key="1">
    <source>
        <dbReference type="RuleBase" id="RU000411"/>
    </source>
</evidence>
<organism evidence="4 5">
    <name type="scientific">Lunatimonas lonarensis</name>
    <dbReference type="NCBI Taxonomy" id="1232681"/>
    <lineage>
        <taxon>Bacteria</taxon>
        <taxon>Pseudomonadati</taxon>
        <taxon>Bacteroidota</taxon>
        <taxon>Cytophagia</taxon>
        <taxon>Cytophagales</taxon>
        <taxon>Cyclobacteriaceae</taxon>
    </lineage>
</organism>
<protein>
    <submittedName>
        <fullName evidence="4">Serpin (Serine proteinase inhibitor)</fullName>
    </submittedName>
</protein>
<dbReference type="AlphaFoldDB" id="R7ZXZ0"/>
<keyword evidence="5" id="KW-1185">Reference proteome</keyword>
<dbReference type="PANTHER" id="PTHR11461:SF211">
    <property type="entry name" value="GH10112P-RELATED"/>
    <property type="match status" value="1"/>
</dbReference>
<feature type="signal peptide" evidence="2">
    <location>
        <begin position="1"/>
        <end position="20"/>
    </location>
</feature>
<reference evidence="4 5" key="1">
    <citation type="submission" date="2013-02" db="EMBL/GenBank/DDBJ databases">
        <title>A novel strain isolated from Lonar lake, Maharashtra, India.</title>
        <authorList>
            <person name="Singh A."/>
        </authorList>
    </citation>
    <scope>NUCLEOTIDE SEQUENCE [LARGE SCALE GENOMIC DNA]</scope>
    <source>
        <strain evidence="4 5">AK24</strain>
    </source>
</reference>
<dbReference type="Pfam" id="PF00079">
    <property type="entry name" value="Serpin"/>
    <property type="match status" value="1"/>
</dbReference>
<feature type="domain" description="Serpin" evidence="3">
    <location>
        <begin position="55"/>
        <end position="418"/>
    </location>
</feature>
<name>R7ZXZ0_9BACT</name>
<sequence>MKTYSLLLLISLIAVLSCVPQDDVEDVLVGPVTANIRELAVHEQQLSDASTLFALKLFGQVAKSNQGTNLFISPYSVHQALSMTMNGNRGEVLEEFKRLLEVEDISLDAANKAARDLTAFLLQLDPQVKLAIANAIWYREGYQVKPPFKQAAREYYGAEIAPLDMLNPNSVNIINNWIAQQTNNLIKDMLDNIPANAVMYLVNAIYFKGDWTYNFPKANTKKERFFPQPGREVMVDMMDLGEPAAFHVFSTPEYGYIELPYSSGQFTMGIVYGQDGNTEALAERLTLENLTIWRNQGQERNMILKMPKFKFSYKIPDMAADLVDLGLEKPFDFHPDNFTELFSNPTDQLKISRVIHEALIEVDEKGTEAAAATIVEIIERVSMPPSGPWTLVLDKPFVFFIQEKHSGAILFMGKLENPLE</sequence>
<dbReference type="GO" id="GO:0005615">
    <property type="term" value="C:extracellular space"/>
    <property type="evidence" value="ECO:0007669"/>
    <property type="project" value="InterPro"/>
</dbReference>
<dbReference type="Gene3D" id="3.30.497.10">
    <property type="entry name" value="Antithrombin, subunit I, domain 2"/>
    <property type="match status" value="1"/>
</dbReference>
<dbReference type="InterPro" id="IPR000215">
    <property type="entry name" value="Serpin_fam"/>
</dbReference>
<dbReference type="InterPro" id="IPR036186">
    <property type="entry name" value="Serpin_sf"/>
</dbReference>
<gene>
    <name evidence="4" type="ORF">ADIS_0780</name>
</gene>
<dbReference type="PANTHER" id="PTHR11461">
    <property type="entry name" value="SERINE PROTEASE INHIBITOR, SERPIN"/>
    <property type="match status" value="1"/>
</dbReference>
<dbReference type="STRING" id="1232681.ADIS_0780"/>
<dbReference type="PROSITE" id="PS00284">
    <property type="entry name" value="SERPIN"/>
    <property type="match status" value="1"/>
</dbReference>
<accession>R7ZXZ0</accession>
<dbReference type="CDD" id="cd19588">
    <property type="entry name" value="serpin_miropin-like"/>
    <property type="match status" value="1"/>
</dbReference>
<dbReference type="InterPro" id="IPR023795">
    <property type="entry name" value="Serpin_CS"/>
</dbReference>
<comment type="caution">
    <text evidence="4">The sequence shown here is derived from an EMBL/GenBank/DDBJ whole genome shotgun (WGS) entry which is preliminary data.</text>
</comment>
<dbReference type="EMBL" id="AQHR01000022">
    <property type="protein sequence ID" value="EON78883.1"/>
    <property type="molecule type" value="Genomic_DNA"/>
</dbReference>
<evidence type="ECO:0000259" key="3">
    <source>
        <dbReference type="SMART" id="SM00093"/>
    </source>
</evidence>
<dbReference type="PATRIC" id="fig|1288963.3.peg.779"/>
<keyword evidence="2" id="KW-0732">Signal</keyword>
<dbReference type="SUPFAM" id="SSF56574">
    <property type="entry name" value="Serpins"/>
    <property type="match status" value="1"/>
</dbReference>
<proteinExistence type="inferred from homology"/>
<evidence type="ECO:0000313" key="5">
    <source>
        <dbReference type="Proteomes" id="UP000013909"/>
    </source>
</evidence>
<feature type="chain" id="PRO_5004451868" evidence="2">
    <location>
        <begin position="21"/>
        <end position="420"/>
    </location>
</feature>
<dbReference type="InterPro" id="IPR023796">
    <property type="entry name" value="Serpin_dom"/>
</dbReference>
<dbReference type="RefSeq" id="WP_010852928.1">
    <property type="nucleotide sequence ID" value="NZ_AQHR01000022.1"/>
</dbReference>
<dbReference type="InterPro" id="IPR042185">
    <property type="entry name" value="Serpin_sf_2"/>
</dbReference>
<dbReference type="Gene3D" id="2.30.39.10">
    <property type="entry name" value="Alpha-1-antitrypsin, domain 1"/>
    <property type="match status" value="1"/>
</dbReference>
<dbReference type="GO" id="GO:0004867">
    <property type="term" value="F:serine-type endopeptidase inhibitor activity"/>
    <property type="evidence" value="ECO:0007669"/>
    <property type="project" value="InterPro"/>
</dbReference>
<dbReference type="Proteomes" id="UP000013909">
    <property type="component" value="Unassembled WGS sequence"/>
</dbReference>
<dbReference type="InterPro" id="IPR042178">
    <property type="entry name" value="Serpin_sf_1"/>
</dbReference>
<evidence type="ECO:0000313" key="4">
    <source>
        <dbReference type="EMBL" id="EON78883.1"/>
    </source>
</evidence>